<evidence type="ECO:0008006" key="6">
    <source>
        <dbReference type="Google" id="ProtNLM"/>
    </source>
</evidence>
<dbReference type="AlphaFoldDB" id="M2R0B9"/>
<comment type="similarity">
    <text evidence="1">Belongs to the short-chain dehydrogenases/reductases (SDR) family.</text>
</comment>
<reference evidence="4 5" key="1">
    <citation type="journal article" date="2012" name="PLoS Pathog.">
        <title>Diverse lifestyles and strategies of plant pathogenesis encoded in the genomes of eighteen Dothideomycetes fungi.</title>
        <authorList>
            <person name="Ohm R.A."/>
            <person name="Feau N."/>
            <person name="Henrissat B."/>
            <person name="Schoch C.L."/>
            <person name="Horwitz B.A."/>
            <person name="Barry K.W."/>
            <person name="Condon B.J."/>
            <person name="Copeland A.C."/>
            <person name="Dhillon B."/>
            <person name="Glaser F."/>
            <person name="Hesse C.N."/>
            <person name="Kosti I."/>
            <person name="LaButti K."/>
            <person name="Lindquist E.A."/>
            <person name="Lucas S."/>
            <person name="Salamov A.A."/>
            <person name="Bradshaw R.E."/>
            <person name="Ciuffetti L."/>
            <person name="Hamelin R.C."/>
            <person name="Kema G.H.J."/>
            <person name="Lawrence C."/>
            <person name="Scott J.A."/>
            <person name="Spatafora J.W."/>
            <person name="Turgeon B.G."/>
            <person name="de Wit P.J.G.M."/>
            <person name="Zhong S."/>
            <person name="Goodwin S.B."/>
            <person name="Grigoriev I.V."/>
        </authorList>
    </citation>
    <scope>NUCLEOTIDE SEQUENCE [LARGE SCALE GENOMIC DNA]</scope>
    <source>
        <strain evidence="5">ND90Pr / ATCC 201652</strain>
    </source>
</reference>
<keyword evidence="5" id="KW-1185">Reference proteome</keyword>
<name>M2R0B9_COCSN</name>
<dbReference type="GeneID" id="19139508"/>
<dbReference type="GO" id="GO:0016491">
    <property type="term" value="F:oxidoreductase activity"/>
    <property type="evidence" value="ECO:0007669"/>
    <property type="project" value="UniProtKB-KW"/>
</dbReference>
<dbReference type="Gene3D" id="3.40.50.720">
    <property type="entry name" value="NAD(P)-binding Rossmann-like Domain"/>
    <property type="match status" value="1"/>
</dbReference>
<evidence type="ECO:0000313" key="5">
    <source>
        <dbReference type="Proteomes" id="UP000016934"/>
    </source>
</evidence>
<dbReference type="InterPro" id="IPR051468">
    <property type="entry name" value="Fungal_SecMetab_SDRs"/>
</dbReference>
<dbReference type="KEGG" id="bsc:COCSADRAFT_39490"/>
<dbReference type="SUPFAM" id="SSF51735">
    <property type="entry name" value="NAD(P)-binding Rossmann-fold domains"/>
    <property type="match status" value="1"/>
</dbReference>
<dbReference type="PANTHER" id="PTHR43544">
    <property type="entry name" value="SHORT-CHAIN DEHYDROGENASE/REDUCTASE"/>
    <property type="match status" value="1"/>
</dbReference>
<dbReference type="OrthoDB" id="9876299at2759"/>
<gene>
    <name evidence="4" type="ORF">COCSADRAFT_39490</name>
</gene>
<evidence type="ECO:0000256" key="1">
    <source>
        <dbReference type="ARBA" id="ARBA00006484"/>
    </source>
</evidence>
<dbReference type="PRINTS" id="PR00081">
    <property type="entry name" value="GDHRDH"/>
</dbReference>
<dbReference type="eggNOG" id="KOG1611">
    <property type="taxonomic scope" value="Eukaryota"/>
</dbReference>
<organism evidence="4 5">
    <name type="scientific">Cochliobolus sativus (strain ND90Pr / ATCC 201652)</name>
    <name type="common">Common root rot and spot blotch fungus</name>
    <name type="synonym">Bipolaris sorokiniana</name>
    <dbReference type="NCBI Taxonomy" id="665912"/>
    <lineage>
        <taxon>Eukaryota</taxon>
        <taxon>Fungi</taxon>
        <taxon>Dikarya</taxon>
        <taxon>Ascomycota</taxon>
        <taxon>Pezizomycotina</taxon>
        <taxon>Dothideomycetes</taxon>
        <taxon>Pleosporomycetidae</taxon>
        <taxon>Pleosporales</taxon>
        <taxon>Pleosporineae</taxon>
        <taxon>Pleosporaceae</taxon>
        <taxon>Bipolaris</taxon>
    </lineage>
</organism>
<proteinExistence type="inferred from homology"/>
<reference evidence="5" key="2">
    <citation type="journal article" date="2013" name="PLoS Genet.">
        <title>Comparative genome structure, secondary metabolite, and effector coding capacity across Cochliobolus pathogens.</title>
        <authorList>
            <person name="Condon B.J."/>
            <person name="Leng Y."/>
            <person name="Wu D."/>
            <person name="Bushley K.E."/>
            <person name="Ohm R.A."/>
            <person name="Otillar R."/>
            <person name="Martin J."/>
            <person name="Schackwitz W."/>
            <person name="Grimwood J."/>
            <person name="MohdZainudin N."/>
            <person name="Xue C."/>
            <person name="Wang R."/>
            <person name="Manning V.A."/>
            <person name="Dhillon B."/>
            <person name="Tu Z.J."/>
            <person name="Steffenson B.J."/>
            <person name="Salamov A."/>
            <person name="Sun H."/>
            <person name="Lowry S."/>
            <person name="LaButti K."/>
            <person name="Han J."/>
            <person name="Copeland A."/>
            <person name="Lindquist E."/>
            <person name="Barry K."/>
            <person name="Schmutz J."/>
            <person name="Baker S.E."/>
            <person name="Ciuffetti L.M."/>
            <person name="Grigoriev I.V."/>
            <person name="Zhong S."/>
            <person name="Turgeon B.G."/>
        </authorList>
    </citation>
    <scope>NUCLEOTIDE SEQUENCE [LARGE SCALE GENOMIC DNA]</scope>
    <source>
        <strain evidence="5">ND90Pr / ATCC 201652</strain>
    </source>
</reference>
<dbReference type="Pfam" id="PF00106">
    <property type="entry name" value="adh_short"/>
    <property type="match status" value="1"/>
</dbReference>
<keyword evidence="2" id="KW-0521">NADP</keyword>
<evidence type="ECO:0000313" key="4">
    <source>
        <dbReference type="EMBL" id="EMD60764.1"/>
    </source>
</evidence>
<dbReference type="InterPro" id="IPR002347">
    <property type="entry name" value="SDR_fam"/>
</dbReference>
<dbReference type="HOGENOM" id="CLU_010194_9_1_1"/>
<keyword evidence="3" id="KW-0560">Oxidoreductase</keyword>
<dbReference type="RefSeq" id="XP_007703048.1">
    <property type="nucleotide sequence ID" value="XM_007704858.1"/>
</dbReference>
<evidence type="ECO:0000256" key="2">
    <source>
        <dbReference type="ARBA" id="ARBA00022857"/>
    </source>
</evidence>
<dbReference type="Proteomes" id="UP000016934">
    <property type="component" value="Unassembled WGS sequence"/>
</dbReference>
<accession>M2R0B9</accession>
<dbReference type="PANTHER" id="PTHR43544:SF7">
    <property type="entry name" value="NADB-LER2"/>
    <property type="match status" value="1"/>
</dbReference>
<dbReference type="GO" id="GO:0005737">
    <property type="term" value="C:cytoplasm"/>
    <property type="evidence" value="ECO:0007669"/>
    <property type="project" value="TreeGrafter"/>
</dbReference>
<dbReference type="InterPro" id="IPR036291">
    <property type="entry name" value="NAD(P)-bd_dom_sf"/>
</dbReference>
<protein>
    <recommendedName>
        <fullName evidence="6">NAD(P)-binding protein</fullName>
    </recommendedName>
</protein>
<dbReference type="OMA" id="KWLALDN"/>
<evidence type="ECO:0000256" key="3">
    <source>
        <dbReference type="ARBA" id="ARBA00023002"/>
    </source>
</evidence>
<sequence length="253" mass="26564">MPTTVLITGGNRGLGKALAEAYLSVPDTTVIATVRDTAKADAALSPLPKASGSRVLTVYMEMGSFDTITAGVETLKTTHNITSIDIAIANAGLVGPTLGLANTPSSQLQPFIDVNAYGPFELFKAVLPLLRASTAETKGKFIYVSSGIASLNGMLNILPIAGYGASKALANYLFKWLALDNKDVIVYSCDPGLVDSDGVREHLEQAKALGLDMSLFSFSPADEVARAMQKSIAAANESSSGQFLSKEGTQMPW</sequence>
<dbReference type="EMBL" id="KB445649">
    <property type="protein sequence ID" value="EMD60764.1"/>
    <property type="molecule type" value="Genomic_DNA"/>
</dbReference>